<keyword evidence="3" id="KW-0378">Hydrolase</keyword>
<feature type="transmembrane region" description="Helical" evidence="1">
    <location>
        <begin position="28"/>
        <end position="47"/>
    </location>
</feature>
<dbReference type="PANTHER" id="PTHR36435:SF1">
    <property type="entry name" value="CAAX AMINO TERMINAL PROTEASE FAMILY PROTEIN"/>
    <property type="match status" value="1"/>
</dbReference>
<comment type="caution">
    <text evidence="3">The sequence shown here is derived from an EMBL/GenBank/DDBJ whole genome shotgun (WGS) entry which is preliminary data.</text>
</comment>
<dbReference type="OrthoDB" id="254800at2"/>
<keyword evidence="1" id="KW-0472">Membrane</keyword>
<dbReference type="InterPro" id="IPR052710">
    <property type="entry name" value="CAAX_protease"/>
</dbReference>
<reference evidence="3 4" key="1">
    <citation type="submission" date="2018-12" db="EMBL/GenBank/DDBJ databases">
        <authorList>
            <person name="Li F."/>
        </authorList>
    </citation>
    <scope>NUCLEOTIDE SEQUENCE [LARGE SCALE GENOMIC DNA]</scope>
    <source>
        <strain evidence="3 4">11W25H-1</strain>
    </source>
</reference>
<name>A0A444PQG3_9MICO</name>
<dbReference type="EMBL" id="RZNB01000006">
    <property type="protein sequence ID" value="RWZ46606.1"/>
    <property type="molecule type" value="Genomic_DNA"/>
</dbReference>
<accession>A0A444PQG3</accession>
<dbReference type="PANTHER" id="PTHR36435">
    <property type="entry name" value="SLR1288 PROTEIN"/>
    <property type="match status" value="1"/>
</dbReference>
<dbReference type="InterPro" id="IPR003675">
    <property type="entry name" value="Rce1/LyrA-like_dom"/>
</dbReference>
<feature type="transmembrane region" description="Helical" evidence="1">
    <location>
        <begin position="177"/>
        <end position="196"/>
    </location>
</feature>
<keyword evidence="1" id="KW-1133">Transmembrane helix</keyword>
<keyword evidence="1" id="KW-0812">Transmembrane</keyword>
<evidence type="ECO:0000259" key="2">
    <source>
        <dbReference type="Pfam" id="PF02517"/>
    </source>
</evidence>
<feature type="transmembrane region" description="Helical" evidence="1">
    <location>
        <begin position="59"/>
        <end position="80"/>
    </location>
</feature>
<dbReference type="GO" id="GO:0006508">
    <property type="term" value="P:proteolysis"/>
    <property type="evidence" value="ECO:0007669"/>
    <property type="project" value="UniProtKB-KW"/>
</dbReference>
<dbReference type="Pfam" id="PF02517">
    <property type="entry name" value="Rce1-like"/>
    <property type="match status" value="1"/>
</dbReference>
<dbReference type="GO" id="GO:0008237">
    <property type="term" value="F:metallopeptidase activity"/>
    <property type="evidence" value="ECO:0007669"/>
    <property type="project" value="UniProtKB-KW"/>
</dbReference>
<keyword evidence="3" id="KW-0645">Protease</keyword>
<dbReference type="AlphaFoldDB" id="A0A444PQG3"/>
<feature type="domain" description="CAAX prenyl protease 2/Lysostaphin resistance protein A-like" evidence="2">
    <location>
        <begin position="142"/>
        <end position="236"/>
    </location>
</feature>
<feature type="transmembrane region" description="Helical" evidence="1">
    <location>
        <begin position="224"/>
        <end position="244"/>
    </location>
</feature>
<proteinExistence type="predicted"/>
<feature type="transmembrane region" description="Helical" evidence="1">
    <location>
        <begin position="138"/>
        <end position="156"/>
    </location>
</feature>
<sequence length="258" mass="25909">MLPYIRTGIALDHAAPDTVAGMSSPRQWSLLVPLIGLALAVVLLPVATARWVPFAVQQVLGYLVVWVPLVAATVAAVIVASRRSGERWWIAMSLRSTLTGVLLGAFVGLALRSIALVVEILGTGRIAGGSVGIGGGPGLAQVVAVVVATAIVAPIIEEVFFRGVLLPAVVERSGPSAAGPWVGVVVTAALFAGVHALAGADLLGTVVTFVAGIGFGFVARSSGLVAAVVAHVVFNSSGIALVLANTPVSPLGPTLGLG</sequence>
<feature type="transmembrane region" description="Helical" evidence="1">
    <location>
        <begin position="202"/>
        <end position="219"/>
    </location>
</feature>
<keyword evidence="3" id="KW-0482">Metalloprotease</keyword>
<dbReference type="Proteomes" id="UP000288547">
    <property type="component" value="Unassembled WGS sequence"/>
</dbReference>
<dbReference type="RefSeq" id="WP_128495959.1">
    <property type="nucleotide sequence ID" value="NZ_RZNB01000006.1"/>
</dbReference>
<gene>
    <name evidence="3" type="ORF">ELQ90_14310</name>
</gene>
<organism evidence="3 4">
    <name type="scientific">Labedella phragmitis</name>
    <dbReference type="NCBI Taxonomy" id="2498849"/>
    <lineage>
        <taxon>Bacteria</taxon>
        <taxon>Bacillati</taxon>
        <taxon>Actinomycetota</taxon>
        <taxon>Actinomycetes</taxon>
        <taxon>Micrococcales</taxon>
        <taxon>Microbacteriaceae</taxon>
        <taxon>Labedella</taxon>
    </lineage>
</organism>
<evidence type="ECO:0000313" key="4">
    <source>
        <dbReference type="Proteomes" id="UP000288547"/>
    </source>
</evidence>
<dbReference type="GO" id="GO:0080120">
    <property type="term" value="P:CAAX-box protein maturation"/>
    <property type="evidence" value="ECO:0007669"/>
    <property type="project" value="UniProtKB-ARBA"/>
</dbReference>
<feature type="transmembrane region" description="Helical" evidence="1">
    <location>
        <begin position="101"/>
        <end position="118"/>
    </location>
</feature>
<evidence type="ECO:0000313" key="3">
    <source>
        <dbReference type="EMBL" id="RWZ46606.1"/>
    </source>
</evidence>
<dbReference type="GO" id="GO:0004175">
    <property type="term" value="F:endopeptidase activity"/>
    <property type="evidence" value="ECO:0007669"/>
    <property type="project" value="UniProtKB-ARBA"/>
</dbReference>
<evidence type="ECO:0000256" key="1">
    <source>
        <dbReference type="SAM" id="Phobius"/>
    </source>
</evidence>
<protein>
    <submittedName>
        <fullName evidence="3">CPBP family intramembrane metalloprotease</fullName>
    </submittedName>
</protein>
<keyword evidence="4" id="KW-1185">Reference proteome</keyword>